<sequence>MSTPIRVDFISDVVCPWCAIGLGALEQAIQRLPDEAVVEINFEPFELNPNMPQGGQNAIVHIMQKYGSNAADIARGQNSIRTGGNSVGFHFDFDKRTHFYNTFDAHRLIFWADFEGLQRPLSHALFAAYFTDGQDISSHEVLASIARSVGLSNEQANEVLSSNRYANEVREREFYFTSRGIHSVPLVVLNGRQIITGAQTADYYEQSLRKIAAQI</sequence>
<dbReference type="PANTHER" id="PTHR13887:SF41">
    <property type="entry name" value="THIOREDOXIN SUPERFAMILY PROTEIN"/>
    <property type="match status" value="1"/>
</dbReference>
<proteinExistence type="predicted"/>
<dbReference type="Pfam" id="PF01323">
    <property type="entry name" value="DSBA"/>
    <property type="match status" value="1"/>
</dbReference>
<dbReference type="AlphaFoldDB" id="A0A5E7AHS0"/>
<dbReference type="GO" id="GO:0016491">
    <property type="term" value="F:oxidoreductase activity"/>
    <property type="evidence" value="ECO:0007669"/>
    <property type="project" value="InterPro"/>
</dbReference>
<evidence type="ECO:0000313" key="3">
    <source>
        <dbReference type="Proteomes" id="UP000326018"/>
    </source>
</evidence>
<reference evidence="2 3" key="1">
    <citation type="submission" date="2019-09" db="EMBL/GenBank/DDBJ databases">
        <authorList>
            <person name="Chandra G."/>
            <person name="Truman W A."/>
        </authorList>
    </citation>
    <scope>NUCLEOTIDE SEQUENCE [LARGE SCALE GENOMIC DNA]</scope>
    <source>
        <strain evidence="2">PS712</strain>
    </source>
</reference>
<dbReference type="EMBL" id="CABVIB010000002">
    <property type="protein sequence ID" value="VVN74453.1"/>
    <property type="molecule type" value="Genomic_DNA"/>
</dbReference>
<protein>
    <recommendedName>
        <fullName evidence="1">DSBA-like thioredoxin domain-containing protein</fullName>
    </recommendedName>
</protein>
<dbReference type="InterPro" id="IPR036249">
    <property type="entry name" value="Thioredoxin-like_sf"/>
</dbReference>
<evidence type="ECO:0000313" key="2">
    <source>
        <dbReference type="EMBL" id="VVN74453.1"/>
    </source>
</evidence>
<dbReference type="SUPFAM" id="SSF52833">
    <property type="entry name" value="Thioredoxin-like"/>
    <property type="match status" value="1"/>
</dbReference>
<dbReference type="Proteomes" id="UP000326018">
    <property type="component" value="Unassembled WGS sequence"/>
</dbReference>
<dbReference type="Gene3D" id="3.40.30.10">
    <property type="entry name" value="Glutaredoxin"/>
    <property type="match status" value="1"/>
</dbReference>
<dbReference type="CDD" id="cd03024">
    <property type="entry name" value="DsbA_FrnE"/>
    <property type="match status" value="1"/>
</dbReference>
<dbReference type="OrthoDB" id="9799122at2"/>
<dbReference type="InterPro" id="IPR001853">
    <property type="entry name" value="DSBA-like_thioredoxin_dom"/>
</dbReference>
<feature type="domain" description="DSBA-like thioredoxin" evidence="1">
    <location>
        <begin position="7"/>
        <end position="208"/>
    </location>
</feature>
<name>A0A5E7AHS0_PSEFL</name>
<dbReference type="RefSeq" id="WP_150700929.1">
    <property type="nucleotide sequence ID" value="NZ_CABVIB010000002.1"/>
</dbReference>
<organism evidence="2 3">
    <name type="scientific">Pseudomonas fluorescens</name>
    <dbReference type="NCBI Taxonomy" id="294"/>
    <lineage>
        <taxon>Bacteria</taxon>
        <taxon>Pseudomonadati</taxon>
        <taxon>Pseudomonadota</taxon>
        <taxon>Gammaproteobacteria</taxon>
        <taxon>Pseudomonadales</taxon>
        <taxon>Pseudomonadaceae</taxon>
        <taxon>Pseudomonas</taxon>
    </lineage>
</organism>
<evidence type="ECO:0000259" key="1">
    <source>
        <dbReference type="Pfam" id="PF01323"/>
    </source>
</evidence>
<gene>
    <name evidence="2" type="ORF">PS712_00638</name>
</gene>
<dbReference type="PANTHER" id="PTHR13887">
    <property type="entry name" value="GLUTATHIONE S-TRANSFERASE KAPPA"/>
    <property type="match status" value="1"/>
</dbReference>
<accession>A0A5E7AHS0</accession>